<evidence type="ECO:0000256" key="2">
    <source>
        <dbReference type="ARBA" id="ARBA00023239"/>
    </source>
</evidence>
<keyword evidence="3" id="KW-0511">Multifunctional enzyme</keyword>
<organism evidence="5 6">
    <name type="scientific">Vitis vinifera</name>
    <name type="common">Grape</name>
    <dbReference type="NCBI Taxonomy" id="29760"/>
    <lineage>
        <taxon>Eukaryota</taxon>
        <taxon>Viridiplantae</taxon>
        <taxon>Streptophyta</taxon>
        <taxon>Embryophyta</taxon>
        <taxon>Tracheophyta</taxon>
        <taxon>Spermatophyta</taxon>
        <taxon>Magnoliopsida</taxon>
        <taxon>eudicotyledons</taxon>
        <taxon>Gunneridae</taxon>
        <taxon>Pentapetalae</taxon>
        <taxon>rosids</taxon>
        <taxon>Vitales</taxon>
        <taxon>Vitaceae</taxon>
        <taxon>Viteae</taxon>
        <taxon>Vitis</taxon>
    </lineage>
</organism>
<evidence type="ECO:0000313" key="5">
    <source>
        <dbReference type="EMBL" id="WKA11102.1"/>
    </source>
</evidence>
<sequence>MGSGIATALILSNYPVILKKVNEKFLQAGIGRVRANLQSRVKKEAMTIETDATSASVSASS</sequence>
<evidence type="ECO:0000256" key="1">
    <source>
        <dbReference type="ARBA" id="ARBA00023235"/>
    </source>
</evidence>
<dbReference type="PANTHER" id="PTHR23309">
    <property type="entry name" value="3-HYDROXYACYL-COA DEHYROGENASE"/>
    <property type="match status" value="1"/>
</dbReference>
<keyword evidence="2" id="KW-0456">Lyase</keyword>
<proteinExistence type="predicted"/>
<dbReference type="PANTHER" id="PTHR23309:SF9">
    <property type="entry name" value="PEROXISOMAL FATTY ACID BETA-OXIDATION MULTIFUNCTIONAL PROTEIN MFP2"/>
    <property type="match status" value="1"/>
</dbReference>
<evidence type="ECO:0000259" key="4">
    <source>
        <dbReference type="Pfam" id="PF02737"/>
    </source>
</evidence>
<keyword evidence="6" id="KW-1185">Reference proteome</keyword>
<dbReference type="Gene3D" id="3.40.50.720">
    <property type="entry name" value="NAD(P)-binding Rossmann-like Domain"/>
    <property type="match status" value="1"/>
</dbReference>
<dbReference type="EMBL" id="CP126665">
    <property type="protein sequence ID" value="WKA11102.1"/>
    <property type="molecule type" value="Genomic_DNA"/>
</dbReference>
<feature type="domain" description="3-hydroxyacyl-CoA dehydrogenase NAD binding" evidence="4">
    <location>
        <begin position="1"/>
        <end position="57"/>
    </location>
</feature>
<name>A0ABY9DVJ2_VITVI</name>
<dbReference type="Pfam" id="PF02737">
    <property type="entry name" value="3HCDH_N"/>
    <property type="match status" value="1"/>
</dbReference>
<evidence type="ECO:0000256" key="3">
    <source>
        <dbReference type="ARBA" id="ARBA00023268"/>
    </source>
</evidence>
<gene>
    <name evidence="5" type="ORF">VitviT2T_028632</name>
</gene>
<evidence type="ECO:0000313" key="6">
    <source>
        <dbReference type="Proteomes" id="UP001227230"/>
    </source>
</evidence>
<dbReference type="InterPro" id="IPR006176">
    <property type="entry name" value="3-OHacyl-CoA_DH_NAD-bd"/>
</dbReference>
<dbReference type="Proteomes" id="UP001227230">
    <property type="component" value="Chromosome 18"/>
</dbReference>
<reference evidence="5 6" key="1">
    <citation type="journal article" date="2023" name="Hortic Res">
        <title>The complete reference genome for grapevine (Vitis vinifera L.) genetics and breeding.</title>
        <authorList>
            <person name="Shi X."/>
            <person name="Cao S."/>
            <person name="Wang X."/>
            <person name="Huang S."/>
            <person name="Wang Y."/>
            <person name="Liu Z."/>
            <person name="Liu W."/>
            <person name="Leng X."/>
            <person name="Peng Y."/>
            <person name="Wang N."/>
            <person name="Wang Y."/>
            <person name="Ma Z."/>
            <person name="Xu X."/>
            <person name="Zhang F."/>
            <person name="Xue H."/>
            <person name="Zhong H."/>
            <person name="Wang Y."/>
            <person name="Zhang K."/>
            <person name="Velt A."/>
            <person name="Avia K."/>
            <person name="Holtgrawe D."/>
            <person name="Grimplet J."/>
            <person name="Matus J.T."/>
            <person name="Ware D."/>
            <person name="Wu X."/>
            <person name="Wang H."/>
            <person name="Liu C."/>
            <person name="Fang Y."/>
            <person name="Rustenholz C."/>
            <person name="Cheng Z."/>
            <person name="Xiao H."/>
            <person name="Zhou Y."/>
        </authorList>
    </citation>
    <scope>NUCLEOTIDE SEQUENCE [LARGE SCALE GENOMIC DNA]</scope>
    <source>
        <strain evidence="6">cv. Pinot noir / PN40024</strain>
        <tissue evidence="5">Leaf</tissue>
    </source>
</reference>
<keyword evidence="1" id="KW-0413">Isomerase</keyword>
<protein>
    <recommendedName>
        <fullName evidence="4">3-hydroxyacyl-CoA dehydrogenase NAD binding domain-containing protein</fullName>
    </recommendedName>
</protein>
<accession>A0ABY9DVJ2</accession>